<evidence type="ECO:0000259" key="2">
    <source>
        <dbReference type="Pfam" id="PF21492"/>
    </source>
</evidence>
<feature type="compositionally biased region" description="Low complexity" evidence="1">
    <location>
        <begin position="1"/>
        <end position="39"/>
    </location>
</feature>
<dbReference type="Pfam" id="PF21492">
    <property type="entry name" value="bL31_N"/>
    <property type="match status" value="1"/>
</dbReference>
<gene>
    <name evidence="3" type="ORF">CROQUDRAFT_660504</name>
</gene>
<keyword evidence="4" id="KW-1185">Reference proteome</keyword>
<proteinExistence type="predicted"/>
<dbReference type="PANTHER" id="PTHR28174">
    <property type="entry name" value="54S RIBOSOMAL PROTEIN L36, MITOCHONDRIAL"/>
    <property type="match status" value="1"/>
</dbReference>
<evidence type="ECO:0000256" key="1">
    <source>
        <dbReference type="SAM" id="MobiDB-lite"/>
    </source>
</evidence>
<dbReference type="GO" id="GO:0003735">
    <property type="term" value="F:structural constituent of ribosome"/>
    <property type="evidence" value="ECO:0007669"/>
    <property type="project" value="InterPro"/>
</dbReference>
<dbReference type="PANTHER" id="PTHR28174:SF1">
    <property type="entry name" value="LARGE RIBOSOMAL SUBUNIT PROTEIN BL31M"/>
    <property type="match status" value="1"/>
</dbReference>
<feature type="region of interest" description="Disordered" evidence="1">
    <location>
        <begin position="1"/>
        <end position="43"/>
    </location>
</feature>
<reference evidence="3" key="1">
    <citation type="submission" date="2013-11" db="EMBL/GenBank/DDBJ databases">
        <title>Genome sequence of the fusiform rust pathogen reveals effectors for host alternation and coevolution with pine.</title>
        <authorList>
            <consortium name="DOE Joint Genome Institute"/>
            <person name="Smith K."/>
            <person name="Pendleton A."/>
            <person name="Kubisiak T."/>
            <person name="Anderson C."/>
            <person name="Salamov A."/>
            <person name="Aerts A."/>
            <person name="Riley R."/>
            <person name="Clum A."/>
            <person name="Lindquist E."/>
            <person name="Ence D."/>
            <person name="Campbell M."/>
            <person name="Kronenberg Z."/>
            <person name="Feau N."/>
            <person name="Dhillon B."/>
            <person name="Hamelin R."/>
            <person name="Burleigh J."/>
            <person name="Smith J."/>
            <person name="Yandell M."/>
            <person name="Nelson C."/>
            <person name="Grigoriev I."/>
            <person name="Davis J."/>
        </authorList>
    </citation>
    <scope>NUCLEOTIDE SEQUENCE</scope>
    <source>
        <strain evidence="3">G11</strain>
    </source>
</reference>
<protein>
    <recommendedName>
        <fullName evidence="2">Ribosomal protein bL31m N-terminal domain-containing protein</fullName>
    </recommendedName>
</protein>
<accession>A0A9P6NE83</accession>
<dbReference type="InterPro" id="IPR048874">
    <property type="entry name" value="Ribosomal_bL31m_N"/>
</dbReference>
<comment type="caution">
    <text evidence="3">The sequence shown here is derived from an EMBL/GenBank/DDBJ whole genome shotgun (WGS) entry which is preliminary data.</text>
</comment>
<dbReference type="InterPro" id="IPR034600">
    <property type="entry name" value="Ribosomal_bL31m"/>
</dbReference>
<evidence type="ECO:0000313" key="4">
    <source>
        <dbReference type="Proteomes" id="UP000886653"/>
    </source>
</evidence>
<dbReference type="EMBL" id="MU167305">
    <property type="protein sequence ID" value="KAG0143982.1"/>
    <property type="molecule type" value="Genomic_DNA"/>
</dbReference>
<sequence>MKSLPSSTWLSSSHLPISPSLRALHPRPSSSRPSGSIPPIVYPTAPIFNRREKRKLRISYPRPDRSPVALYPQTVARFPNKVTLADGSVIQMVTASPRSKLTLVKDVTNHPLWNPSLAREVADADESGRVGRFARRYRQTNQTDQTSELKQEAVGTSTEDLEWMSGESAHTFYGVGDAKNIAGQKKGTKKK</sequence>
<organism evidence="3 4">
    <name type="scientific">Cronartium quercuum f. sp. fusiforme G11</name>
    <dbReference type="NCBI Taxonomy" id="708437"/>
    <lineage>
        <taxon>Eukaryota</taxon>
        <taxon>Fungi</taxon>
        <taxon>Dikarya</taxon>
        <taxon>Basidiomycota</taxon>
        <taxon>Pucciniomycotina</taxon>
        <taxon>Pucciniomycetes</taxon>
        <taxon>Pucciniales</taxon>
        <taxon>Coleosporiaceae</taxon>
        <taxon>Cronartium</taxon>
    </lineage>
</organism>
<dbReference type="Proteomes" id="UP000886653">
    <property type="component" value="Unassembled WGS sequence"/>
</dbReference>
<dbReference type="GO" id="GO:0032543">
    <property type="term" value="P:mitochondrial translation"/>
    <property type="evidence" value="ECO:0007669"/>
    <property type="project" value="InterPro"/>
</dbReference>
<dbReference type="OrthoDB" id="5587740at2759"/>
<dbReference type="AlphaFoldDB" id="A0A9P6NE83"/>
<feature type="domain" description="Ribosomal protein bL31m N-terminal" evidence="2">
    <location>
        <begin position="73"/>
        <end position="116"/>
    </location>
</feature>
<dbReference type="Gene3D" id="6.20.130.10">
    <property type="match status" value="1"/>
</dbReference>
<evidence type="ECO:0000313" key="3">
    <source>
        <dbReference type="EMBL" id="KAG0143982.1"/>
    </source>
</evidence>
<dbReference type="GO" id="GO:0005762">
    <property type="term" value="C:mitochondrial large ribosomal subunit"/>
    <property type="evidence" value="ECO:0007669"/>
    <property type="project" value="InterPro"/>
</dbReference>
<name>A0A9P6NE83_9BASI</name>